<reference evidence="2" key="1">
    <citation type="submission" date="2019-03" db="EMBL/GenBank/DDBJ databases">
        <title>Complete genome sequence of enteropathogenic Citrobacter rodentium strain DBS100.</title>
        <authorList>
            <person name="Popov G."/>
            <person name="Fiebig A."/>
            <person name="Shideler S."/>
            <person name="Coombes B."/>
            <person name="Savchenko A."/>
        </authorList>
    </citation>
    <scope>NUCLEOTIDE SEQUENCE</scope>
    <source>
        <strain evidence="2">DBS100</strain>
    </source>
</reference>
<protein>
    <recommendedName>
        <fullName evidence="3">Inner membrane protein YiaB</fullName>
    </recommendedName>
</protein>
<dbReference type="GO" id="GO:0005886">
    <property type="term" value="C:plasma membrane"/>
    <property type="evidence" value="ECO:0007669"/>
    <property type="project" value="TreeGrafter"/>
</dbReference>
<dbReference type="OMA" id="GLWPACH"/>
<feature type="transmembrane region" description="Helical" evidence="1">
    <location>
        <begin position="63"/>
        <end position="87"/>
    </location>
</feature>
<evidence type="ECO:0008006" key="3">
    <source>
        <dbReference type="Google" id="ProtNLM"/>
    </source>
</evidence>
<keyword evidence="1" id="KW-0812">Transmembrane</keyword>
<dbReference type="RefSeq" id="WP_012908183.1">
    <property type="nucleotide sequence ID" value="NZ_CAJTBI010000026.1"/>
</dbReference>
<sequence length="120" mass="13595">MKSSTFISWLLLFSGTLTYVIGFWRACPLLSGKGYFLGVFITVWFVAWVYLREVMRGEIDERFISVCKLMALVMTGLLLVGVINAPLTPGERVLYPVALCVSLLGLVRVIRTEDRCNKRE</sequence>
<keyword evidence="1" id="KW-1133">Transmembrane helix</keyword>
<dbReference type="InterPro" id="IPR038972">
    <property type="entry name" value="YiaA-like"/>
</dbReference>
<keyword evidence="1" id="KW-0472">Membrane</keyword>
<feature type="transmembrane region" description="Helical" evidence="1">
    <location>
        <begin position="93"/>
        <end position="110"/>
    </location>
</feature>
<organism evidence="2">
    <name type="scientific">Citrobacter rodentium</name>
    <dbReference type="NCBI Taxonomy" id="67825"/>
    <lineage>
        <taxon>Bacteria</taxon>
        <taxon>Pseudomonadati</taxon>
        <taxon>Pseudomonadota</taxon>
        <taxon>Gammaproteobacteria</taxon>
        <taxon>Enterobacterales</taxon>
        <taxon>Enterobacteriaceae</taxon>
        <taxon>Citrobacter</taxon>
    </lineage>
</organism>
<dbReference type="PANTHER" id="PTHR37290:SF2">
    <property type="entry name" value="INNER MEMBRANE PROTEIN YIAB"/>
    <property type="match status" value="1"/>
</dbReference>
<dbReference type="PANTHER" id="PTHR37290">
    <property type="entry name" value="INNER MEMBRANE PROTEIN YIAA-RELATED"/>
    <property type="match status" value="1"/>
</dbReference>
<name>A0A482PSH3_CITRO</name>
<gene>
    <name evidence="2" type="ORF">E2R62_17955</name>
</gene>
<dbReference type="NCBIfam" id="NF008492">
    <property type="entry name" value="PRK11403.1"/>
    <property type="match status" value="1"/>
</dbReference>
<dbReference type="GO" id="GO:0006974">
    <property type="term" value="P:DNA damage response"/>
    <property type="evidence" value="ECO:0007669"/>
    <property type="project" value="TreeGrafter"/>
</dbReference>
<dbReference type="AlphaFoldDB" id="A0A482PSH3"/>
<evidence type="ECO:0000313" key="2">
    <source>
        <dbReference type="EMBL" id="QBY30526.1"/>
    </source>
</evidence>
<feature type="transmembrane region" description="Helical" evidence="1">
    <location>
        <begin position="34"/>
        <end position="51"/>
    </location>
</feature>
<proteinExistence type="predicted"/>
<evidence type="ECO:0000256" key="1">
    <source>
        <dbReference type="SAM" id="Phobius"/>
    </source>
</evidence>
<dbReference type="EMBL" id="CP038008">
    <property type="protein sequence ID" value="QBY30526.1"/>
    <property type="molecule type" value="Genomic_DNA"/>
</dbReference>
<accession>A0A482PSH3</accession>